<comment type="caution">
    <text evidence="2">The sequence shown here is derived from an EMBL/GenBank/DDBJ whole genome shotgun (WGS) entry which is preliminary data.</text>
</comment>
<name>A0A251XWD0_9MICO</name>
<evidence type="ECO:0008006" key="4">
    <source>
        <dbReference type="Google" id="ProtNLM"/>
    </source>
</evidence>
<dbReference type="AlphaFoldDB" id="A0A251XWD0"/>
<accession>A0A251XWD0</accession>
<reference evidence="2 3" key="1">
    <citation type="submission" date="2016-08" db="EMBL/GenBank/DDBJ databases">
        <title>Genome sequence of Clavibacter michiganensis spp. strain CASJ009.</title>
        <authorList>
            <person name="Thapa S.P."/>
            <person name="Coaker G."/>
        </authorList>
    </citation>
    <scope>NUCLEOTIDE SEQUENCE [LARGE SCALE GENOMIC DNA]</scope>
    <source>
        <strain evidence="2">CASJ009</strain>
    </source>
</reference>
<feature type="chain" id="PRO_5039098869" description="Lipoprotein" evidence="1">
    <location>
        <begin position="28"/>
        <end position="149"/>
    </location>
</feature>
<proteinExistence type="predicted"/>
<evidence type="ECO:0000256" key="1">
    <source>
        <dbReference type="SAM" id="SignalP"/>
    </source>
</evidence>
<dbReference type="PROSITE" id="PS51257">
    <property type="entry name" value="PROKAR_LIPOPROTEIN"/>
    <property type="match status" value="1"/>
</dbReference>
<feature type="signal peptide" evidence="1">
    <location>
        <begin position="1"/>
        <end position="27"/>
    </location>
</feature>
<sequence length="149" mass="15258">MNPASSRRAVVRSGTVLTAAALSLALAGCSDIADDIADIYAITYEVSTTEAADGGLTDVAYAEASRRGRPSVVQDVGRASLAAGRDAGEGLWSAEAYVTAEDWAFVQATPVDGEALTCRILIDGKREIATATAAPGQPVTCQVPTPPFG</sequence>
<organism evidence="2 3">
    <name type="scientific">Clavibacter michiganensis</name>
    <dbReference type="NCBI Taxonomy" id="28447"/>
    <lineage>
        <taxon>Bacteria</taxon>
        <taxon>Bacillati</taxon>
        <taxon>Actinomycetota</taxon>
        <taxon>Actinomycetes</taxon>
        <taxon>Micrococcales</taxon>
        <taxon>Microbacteriaceae</taxon>
        <taxon>Clavibacter</taxon>
    </lineage>
</organism>
<evidence type="ECO:0000313" key="2">
    <source>
        <dbReference type="EMBL" id="OUE09821.1"/>
    </source>
</evidence>
<keyword evidence="1" id="KW-0732">Signal</keyword>
<dbReference type="EMBL" id="MDHJ01000001">
    <property type="protein sequence ID" value="OUE09821.1"/>
    <property type="molecule type" value="Genomic_DNA"/>
</dbReference>
<dbReference type="Proteomes" id="UP000195106">
    <property type="component" value="Unassembled WGS sequence"/>
</dbReference>
<protein>
    <recommendedName>
        <fullName evidence="4">Lipoprotein</fullName>
    </recommendedName>
</protein>
<evidence type="ECO:0000313" key="3">
    <source>
        <dbReference type="Proteomes" id="UP000195106"/>
    </source>
</evidence>
<gene>
    <name evidence="2" type="ORF">CMsap09_12815</name>
</gene>